<dbReference type="RefSeq" id="WP_075377339.1">
    <property type="nucleotide sequence ID" value="NZ_MSKJ01000025.1"/>
</dbReference>
<feature type="transmembrane region" description="Helical" evidence="2">
    <location>
        <begin position="424"/>
        <end position="449"/>
    </location>
</feature>
<feature type="transmembrane region" description="Helical" evidence="2">
    <location>
        <begin position="617"/>
        <end position="639"/>
    </location>
</feature>
<feature type="transmembrane region" description="Helical" evidence="2">
    <location>
        <begin position="66"/>
        <end position="87"/>
    </location>
</feature>
<feature type="transmembrane region" description="Helical" evidence="2">
    <location>
        <begin position="207"/>
        <end position="223"/>
    </location>
</feature>
<protein>
    <submittedName>
        <fullName evidence="3">Nodulin</fullName>
    </submittedName>
</protein>
<feature type="region of interest" description="Disordered" evidence="1">
    <location>
        <begin position="251"/>
        <end position="296"/>
    </location>
</feature>
<comment type="caution">
    <text evidence="3">The sequence shown here is derived from an EMBL/GenBank/DDBJ whole genome shotgun (WGS) entry which is preliminary data.</text>
</comment>
<evidence type="ECO:0000313" key="4">
    <source>
        <dbReference type="Proteomes" id="UP000186857"/>
    </source>
</evidence>
<feature type="transmembrane region" description="Helical" evidence="2">
    <location>
        <begin position="561"/>
        <end position="580"/>
    </location>
</feature>
<name>A0A1Q8V5W1_9ACTO</name>
<evidence type="ECO:0000256" key="2">
    <source>
        <dbReference type="SAM" id="Phobius"/>
    </source>
</evidence>
<accession>A0A1Q8V5W1</accession>
<dbReference type="OrthoDB" id="3268054at2"/>
<feature type="transmembrane region" description="Helical" evidence="2">
    <location>
        <begin position="534"/>
        <end position="555"/>
    </location>
</feature>
<feature type="transmembrane region" description="Helical" evidence="2">
    <location>
        <begin position="490"/>
        <end position="513"/>
    </location>
</feature>
<dbReference type="AlphaFoldDB" id="A0A1Q8V5W1"/>
<feature type="transmembrane region" description="Helical" evidence="2">
    <location>
        <begin position="390"/>
        <end position="412"/>
    </location>
</feature>
<evidence type="ECO:0000313" key="3">
    <source>
        <dbReference type="EMBL" id="OLO43487.1"/>
    </source>
</evidence>
<gene>
    <name evidence="3" type="ORF">BKH29_10335</name>
</gene>
<feature type="transmembrane region" description="Helical" evidence="2">
    <location>
        <begin position="672"/>
        <end position="690"/>
    </location>
</feature>
<feature type="transmembrane region" description="Helical" evidence="2">
    <location>
        <begin position="592"/>
        <end position="611"/>
    </location>
</feature>
<feature type="transmembrane region" description="Helical" evidence="2">
    <location>
        <begin position="175"/>
        <end position="195"/>
    </location>
</feature>
<feature type="transmembrane region" description="Helical" evidence="2">
    <location>
        <begin position="646"/>
        <end position="666"/>
    </location>
</feature>
<reference evidence="3 4" key="1">
    <citation type="submission" date="2016-12" db="EMBL/GenBank/DDBJ databases">
        <title>Genomic Comparison of strains in the 'Actinomyces naeslundii' Group.</title>
        <authorList>
            <person name="Mughal S.R."/>
            <person name="Do T."/>
            <person name="Gilbert S.C."/>
            <person name="Witherden E.A."/>
            <person name="Didelot X."/>
            <person name="Beighton D."/>
        </authorList>
    </citation>
    <scope>NUCLEOTIDE SEQUENCE [LARGE SCALE GENOMIC DNA]</scope>
    <source>
        <strain evidence="3 4">CCUG 33920</strain>
    </source>
</reference>
<feature type="transmembrane region" description="Helical" evidence="2">
    <location>
        <begin position="323"/>
        <end position="344"/>
    </location>
</feature>
<feature type="transmembrane region" description="Helical" evidence="2">
    <location>
        <begin position="461"/>
        <end position="478"/>
    </location>
</feature>
<keyword evidence="2" id="KW-0812">Transmembrane</keyword>
<feature type="transmembrane region" description="Helical" evidence="2">
    <location>
        <begin position="131"/>
        <end position="155"/>
    </location>
</feature>
<keyword evidence="2" id="KW-1133">Transmembrane helix</keyword>
<feature type="transmembrane region" description="Helical" evidence="2">
    <location>
        <begin position="229"/>
        <end position="245"/>
    </location>
</feature>
<feature type="transmembrane region" description="Helical" evidence="2">
    <location>
        <begin position="99"/>
        <end position="119"/>
    </location>
</feature>
<organism evidence="3 4">
    <name type="scientific">Actinomyces oris</name>
    <dbReference type="NCBI Taxonomy" id="544580"/>
    <lineage>
        <taxon>Bacteria</taxon>
        <taxon>Bacillati</taxon>
        <taxon>Actinomycetota</taxon>
        <taxon>Actinomycetes</taxon>
        <taxon>Actinomycetales</taxon>
        <taxon>Actinomycetaceae</taxon>
        <taxon>Actinomyces</taxon>
    </lineage>
</organism>
<dbReference type="EMBL" id="MSKJ01000025">
    <property type="protein sequence ID" value="OLO43487.1"/>
    <property type="molecule type" value="Genomic_DNA"/>
</dbReference>
<feature type="transmembrane region" description="Helical" evidence="2">
    <location>
        <begin position="356"/>
        <end position="378"/>
    </location>
</feature>
<evidence type="ECO:0000256" key="1">
    <source>
        <dbReference type="SAM" id="MobiDB-lite"/>
    </source>
</evidence>
<proteinExistence type="predicted"/>
<sequence>MVEEQYYRRLLRWYPRSWRAYHGEALLGIMLDEAEALGRSRPTVGQRWSAFLHGTGTRLGMRTAPWCAAIGLVLSLVSFALFVIAEIQEGSGNDTIFSWAYPTVSLLSGGIVVAGYLGLARERGLLPAPHTSVAAMMAALTYVVATVAIIAWVIAFEAAKAHVATPPLGRLSTPLMVTYGVMGTLTAAVIIDGALSIRTRMHAVPRAALATMAGIPAIAVIPVVGMIPISLFGASTVLLILYRTLRRQQGVQQPPARSVTSPAPPVSPPSSHAGTPEYPGPLDPPQGSRIPGGLPDSYPRDALDDEALPTSHRVGMRLGRRTALWCGVLAVATCIGSVAVILAADYLPGRQADSPFFIRGALQGVAVWFLMVGVISLLRERAAVSPQHAAYASLFLTLALMPAAAVAALSMIDTTTDSSGSQNHWMYRTLLVLVITAWGSGAAAVGSLFDGLSACRRMEPGLRGVAGFLIGVLTYPLLWGLPLLLTEASFPAAIGLIIVGATTKPAPAPYSAAPPTTPRSRPRAAHPLSGRRITWIRLLAASAVVLGVGAIAWAIPDRAAGSASACLTFILVLTALALWASGRFPSSAVSTWGSATLAWASMLALAVRAWWPSLGKAFALSEVSVLCGGAAFAWTVFTWLPRRRILRVLAGAGAGLSYALAMTLSLVLLKDYFLFAFVPMLAPVYGLIILRRPPTPAPPAPGMSPAPAVPSAR</sequence>
<keyword evidence="2" id="KW-0472">Membrane</keyword>
<dbReference type="Proteomes" id="UP000186857">
    <property type="component" value="Unassembled WGS sequence"/>
</dbReference>